<dbReference type="Pfam" id="PF04542">
    <property type="entry name" value="Sigma70_r2"/>
    <property type="match status" value="1"/>
</dbReference>
<dbReference type="InterPro" id="IPR007627">
    <property type="entry name" value="RNA_pol_sigma70_r2"/>
</dbReference>
<evidence type="ECO:0000256" key="5">
    <source>
        <dbReference type="ARBA" id="ARBA00023163"/>
    </source>
</evidence>
<dbReference type="InterPro" id="IPR014284">
    <property type="entry name" value="RNA_pol_sigma-70_dom"/>
</dbReference>
<evidence type="ECO:0000259" key="7">
    <source>
        <dbReference type="Pfam" id="PF08281"/>
    </source>
</evidence>
<dbReference type="NCBIfam" id="TIGR02983">
    <property type="entry name" value="SigE-fam_strep"/>
    <property type="match status" value="1"/>
</dbReference>
<dbReference type="InterPro" id="IPR036388">
    <property type="entry name" value="WH-like_DNA-bd_sf"/>
</dbReference>
<proteinExistence type="inferred from homology"/>
<dbReference type="InterPro" id="IPR013324">
    <property type="entry name" value="RNA_pol_sigma_r3/r4-like"/>
</dbReference>
<evidence type="ECO:0000259" key="6">
    <source>
        <dbReference type="Pfam" id="PF04542"/>
    </source>
</evidence>
<feature type="domain" description="RNA polymerase sigma factor 70 region 4 type 2" evidence="7">
    <location>
        <begin position="114"/>
        <end position="166"/>
    </location>
</feature>
<reference evidence="8 9" key="1">
    <citation type="submission" date="2020-08" db="EMBL/GenBank/DDBJ databases">
        <title>The Agave Microbiome: Exploring the role of microbial communities in plant adaptations to desert environments.</title>
        <authorList>
            <person name="Partida-Martinez L.P."/>
        </authorList>
    </citation>
    <scope>NUCLEOTIDE SEQUENCE [LARGE SCALE GENOMIC DNA]</scope>
    <source>
        <strain evidence="8 9">AS2.23</strain>
    </source>
</reference>
<dbReference type="AlphaFoldDB" id="A0A7W4TND9"/>
<dbReference type="InterPro" id="IPR014325">
    <property type="entry name" value="RNA_pol_sigma-E_actinobac"/>
</dbReference>
<evidence type="ECO:0000313" key="8">
    <source>
        <dbReference type="EMBL" id="MBB2901707.1"/>
    </source>
</evidence>
<dbReference type="Pfam" id="PF08281">
    <property type="entry name" value="Sigma70_r4_2"/>
    <property type="match status" value="1"/>
</dbReference>
<dbReference type="InterPro" id="IPR013249">
    <property type="entry name" value="RNA_pol_sigma70_r4_t2"/>
</dbReference>
<dbReference type="GO" id="GO:0006352">
    <property type="term" value="P:DNA-templated transcription initiation"/>
    <property type="evidence" value="ECO:0007669"/>
    <property type="project" value="InterPro"/>
</dbReference>
<dbReference type="Gene3D" id="1.10.1740.10">
    <property type="match status" value="1"/>
</dbReference>
<keyword evidence="2" id="KW-0805">Transcription regulation</keyword>
<comment type="similarity">
    <text evidence="1">Belongs to the sigma-70 factor family. ECF subfamily.</text>
</comment>
<sequence>MPAEPADDPRSWSADEAVSALYAAHWRRFVALASSLMGESASAEEVVADAFVTLHGRWNRLSDKGSAVAYLRTSVVNGARDVLRHRVVTDRRRPLPDPAPDGPEEHAVRAAEHRMVLGALDALPTRQREVLVLRYQGEMSEEDIAAALGISRGAVKTHAHRGLSALRTALSLEETP</sequence>
<dbReference type="CDD" id="cd06171">
    <property type="entry name" value="Sigma70_r4"/>
    <property type="match status" value="1"/>
</dbReference>
<protein>
    <submittedName>
        <fullName evidence="8">RNA polymerase sigma-70 factor (Sigma-E family)</fullName>
    </submittedName>
</protein>
<dbReference type="PANTHER" id="PTHR43133">
    <property type="entry name" value="RNA POLYMERASE ECF-TYPE SIGMA FACTO"/>
    <property type="match status" value="1"/>
</dbReference>
<dbReference type="GO" id="GO:0016987">
    <property type="term" value="F:sigma factor activity"/>
    <property type="evidence" value="ECO:0007669"/>
    <property type="project" value="UniProtKB-KW"/>
</dbReference>
<gene>
    <name evidence="8" type="ORF">FHR75_002522</name>
</gene>
<dbReference type="EMBL" id="JACHVY010000002">
    <property type="protein sequence ID" value="MBB2901707.1"/>
    <property type="molecule type" value="Genomic_DNA"/>
</dbReference>
<keyword evidence="5" id="KW-0804">Transcription</keyword>
<evidence type="ECO:0000256" key="2">
    <source>
        <dbReference type="ARBA" id="ARBA00023015"/>
    </source>
</evidence>
<evidence type="ECO:0000256" key="1">
    <source>
        <dbReference type="ARBA" id="ARBA00010641"/>
    </source>
</evidence>
<dbReference type="SUPFAM" id="SSF88659">
    <property type="entry name" value="Sigma3 and sigma4 domains of RNA polymerase sigma factors"/>
    <property type="match status" value="1"/>
</dbReference>
<evidence type="ECO:0000256" key="3">
    <source>
        <dbReference type="ARBA" id="ARBA00023082"/>
    </source>
</evidence>
<feature type="domain" description="RNA polymerase sigma-70 region 2" evidence="6">
    <location>
        <begin position="21"/>
        <end position="86"/>
    </location>
</feature>
<dbReference type="OMA" id="VAMNCAR"/>
<dbReference type="SUPFAM" id="SSF88946">
    <property type="entry name" value="Sigma2 domain of RNA polymerase sigma factors"/>
    <property type="match status" value="1"/>
</dbReference>
<dbReference type="InterPro" id="IPR013325">
    <property type="entry name" value="RNA_pol_sigma_r2"/>
</dbReference>
<dbReference type="InterPro" id="IPR039425">
    <property type="entry name" value="RNA_pol_sigma-70-like"/>
</dbReference>
<name>A0A7W4TND9_KINRA</name>
<comment type="caution">
    <text evidence="8">The sequence shown here is derived from an EMBL/GenBank/DDBJ whole genome shotgun (WGS) entry which is preliminary data.</text>
</comment>
<dbReference type="Gene3D" id="1.10.10.10">
    <property type="entry name" value="Winged helix-like DNA-binding domain superfamily/Winged helix DNA-binding domain"/>
    <property type="match status" value="1"/>
</dbReference>
<keyword evidence="3" id="KW-0731">Sigma factor</keyword>
<evidence type="ECO:0000313" key="9">
    <source>
        <dbReference type="Proteomes" id="UP000533269"/>
    </source>
</evidence>
<dbReference type="Proteomes" id="UP000533269">
    <property type="component" value="Unassembled WGS sequence"/>
</dbReference>
<reference evidence="8 9" key="2">
    <citation type="submission" date="2020-08" db="EMBL/GenBank/DDBJ databases">
        <authorList>
            <person name="Partida-Martinez L."/>
            <person name="Huntemann M."/>
            <person name="Clum A."/>
            <person name="Wang J."/>
            <person name="Palaniappan K."/>
            <person name="Ritter S."/>
            <person name="Chen I.-M."/>
            <person name="Stamatis D."/>
            <person name="Reddy T."/>
            <person name="O'Malley R."/>
            <person name="Daum C."/>
            <person name="Shapiro N."/>
            <person name="Ivanova N."/>
            <person name="Kyrpides N."/>
            <person name="Woyke T."/>
        </authorList>
    </citation>
    <scope>NUCLEOTIDE SEQUENCE [LARGE SCALE GENOMIC DNA]</scope>
    <source>
        <strain evidence="8 9">AS2.23</strain>
    </source>
</reference>
<accession>A0A7W4TND9</accession>
<dbReference type="GO" id="GO:0003677">
    <property type="term" value="F:DNA binding"/>
    <property type="evidence" value="ECO:0007669"/>
    <property type="project" value="UniProtKB-KW"/>
</dbReference>
<keyword evidence="4" id="KW-0238">DNA-binding</keyword>
<evidence type="ECO:0000256" key="4">
    <source>
        <dbReference type="ARBA" id="ARBA00023125"/>
    </source>
</evidence>
<organism evidence="8 9">
    <name type="scientific">Kineococcus radiotolerans</name>
    <dbReference type="NCBI Taxonomy" id="131568"/>
    <lineage>
        <taxon>Bacteria</taxon>
        <taxon>Bacillati</taxon>
        <taxon>Actinomycetota</taxon>
        <taxon>Actinomycetes</taxon>
        <taxon>Kineosporiales</taxon>
        <taxon>Kineosporiaceae</taxon>
        <taxon>Kineococcus</taxon>
    </lineage>
</organism>
<dbReference type="NCBIfam" id="TIGR02937">
    <property type="entry name" value="sigma70-ECF"/>
    <property type="match status" value="1"/>
</dbReference>
<dbReference type="PANTHER" id="PTHR43133:SF50">
    <property type="entry name" value="ECF RNA POLYMERASE SIGMA FACTOR SIGM"/>
    <property type="match status" value="1"/>
</dbReference>